<dbReference type="InParanoid" id="A0A5J5EPX1"/>
<protein>
    <submittedName>
        <fullName evidence="2">Uncharacterized protein</fullName>
    </submittedName>
</protein>
<keyword evidence="1" id="KW-0812">Transmembrane</keyword>
<feature type="transmembrane region" description="Helical" evidence="1">
    <location>
        <begin position="95"/>
        <end position="117"/>
    </location>
</feature>
<name>A0A5J5EPX1_9PEZI</name>
<comment type="caution">
    <text evidence="2">The sequence shown here is derived from an EMBL/GenBank/DDBJ whole genome shotgun (WGS) entry which is preliminary data.</text>
</comment>
<dbReference type="OrthoDB" id="10562715at2759"/>
<proteinExistence type="predicted"/>
<accession>A0A5J5EPX1</accession>
<keyword evidence="3" id="KW-1185">Reference proteome</keyword>
<dbReference type="AlphaFoldDB" id="A0A5J5EPX1"/>
<evidence type="ECO:0000256" key="1">
    <source>
        <dbReference type="SAM" id="Phobius"/>
    </source>
</evidence>
<evidence type="ECO:0000313" key="2">
    <source>
        <dbReference type="EMBL" id="KAA8899504.1"/>
    </source>
</evidence>
<feature type="transmembrane region" description="Helical" evidence="1">
    <location>
        <begin position="24"/>
        <end position="44"/>
    </location>
</feature>
<sequence length="152" mass="16476">MTVAYACADSAAEAYPGGVQKPRALKWITALVAVIKMGIHIGIFRLEGHPESFPKTSRRFVIGIGGFSACAKLVECLLICYWVDQKMPQDSAGVFCVLAMGFVEGLMAVVAAMAYGATDTVPFDGPGKVFYRMGHFRCCPGLTIFEKRTLLE</sequence>
<keyword evidence="1" id="KW-1133">Transmembrane helix</keyword>
<reference evidence="2 3" key="1">
    <citation type="submission" date="2019-09" db="EMBL/GenBank/DDBJ databases">
        <title>Draft genome of the ectomycorrhizal ascomycete Sphaerosporella brunnea.</title>
        <authorList>
            <consortium name="DOE Joint Genome Institute"/>
            <person name="Benucci G.M."/>
            <person name="Marozzi G."/>
            <person name="Antonielli L."/>
            <person name="Sanchez S."/>
            <person name="Marco P."/>
            <person name="Wang X."/>
            <person name="Falini L.B."/>
            <person name="Barry K."/>
            <person name="Haridas S."/>
            <person name="Lipzen A."/>
            <person name="Labutti K."/>
            <person name="Grigoriev I.V."/>
            <person name="Murat C."/>
            <person name="Martin F."/>
            <person name="Albertini E."/>
            <person name="Donnini D."/>
            <person name="Bonito G."/>
        </authorList>
    </citation>
    <scope>NUCLEOTIDE SEQUENCE [LARGE SCALE GENOMIC DNA]</scope>
    <source>
        <strain evidence="2 3">Sb_GMNB300</strain>
    </source>
</reference>
<dbReference type="EMBL" id="VXIS01000165">
    <property type="protein sequence ID" value="KAA8899504.1"/>
    <property type="molecule type" value="Genomic_DNA"/>
</dbReference>
<dbReference type="Proteomes" id="UP000326924">
    <property type="component" value="Unassembled WGS sequence"/>
</dbReference>
<organism evidence="2 3">
    <name type="scientific">Sphaerosporella brunnea</name>
    <dbReference type="NCBI Taxonomy" id="1250544"/>
    <lineage>
        <taxon>Eukaryota</taxon>
        <taxon>Fungi</taxon>
        <taxon>Dikarya</taxon>
        <taxon>Ascomycota</taxon>
        <taxon>Pezizomycotina</taxon>
        <taxon>Pezizomycetes</taxon>
        <taxon>Pezizales</taxon>
        <taxon>Pyronemataceae</taxon>
        <taxon>Sphaerosporella</taxon>
    </lineage>
</organism>
<keyword evidence="1" id="KW-0472">Membrane</keyword>
<gene>
    <name evidence="2" type="ORF">FN846DRAFT_892413</name>
</gene>
<feature type="transmembrane region" description="Helical" evidence="1">
    <location>
        <begin position="60"/>
        <end position="83"/>
    </location>
</feature>
<evidence type="ECO:0000313" key="3">
    <source>
        <dbReference type="Proteomes" id="UP000326924"/>
    </source>
</evidence>